<keyword evidence="3" id="KW-1185">Reference proteome</keyword>
<name>A0A7I8LHQ9_SPIIN</name>
<organism evidence="2 3">
    <name type="scientific">Spirodela intermedia</name>
    <name type="common">Intermediate duckweed</name>
    <dbReference type="NCBI Taxonomy" id="51605"/>
    <lineage>
        <taxon>Eukaryota</taxon>
        <taxon>Viridiplantae</taxon>
        <taxon>Streptophyta</taxon>
        <taxon>Embryophyta</taxon>
        <taxon>Tracheophyta</taxon>
        <taxon>Spermatophyta</taxon>
        <taxon>Magnoliopsida</taxon>
        <taxon>Liliopsida</taxon>
        <taxon>Araceae</taxon>
        <taxon>Lemnoideae</taxon>
        <taxon>Spirodela</taxon>
    </lineage>
</organism>
<dbReference type="AlphaFoldDB" id="A0A7I8LHQ9"/>
<sequence>MKMENGTEPSEVRVFLQSLFYLNYLLSRD</sequence>
<protein>
    <submittedName>
        <fullName evidence="2">Uncharacterized protein</fullName>
    </submittedName>
</protein>
<evidence type="ECO:0000313" key="2">
    <source>
        <dbReference type="EMBL" id="CAA7409583.1"/>
    </source>
</evidence>
<accession>A0A7I8LHQ9</accession>
<reference evidence="2" key="1">
    <citation type="submission" date="2020-02" db="EMBL/GenBank/DDBJ databases">
        <authorList>
            <person name="Scholz U."/>
            <person name="Mascher M."/>
            <person name="Fiebig A."/>
        </authorList>
    </citation>
    <scope>NUCLEOTIDE SEQUENCE</scope>
</reference>
<dbReference type="Proteomes" id="UP000663760">
    <property type="component" value="Chromosome 16"/>
</dbReference>
<gene>
    <name evidence="1" type="ORF">SI7747_16018810</name>
    <name evidence="2" type="ORF">SI8410_16020261</name>
</gene>
<dbReference type="EMBL" id="LR746279">
    <property type="protein sequence ID" value="CAA7409583.1"/>
    <property type="molecule type" value="Genomic_DNA"/>
</dbReference>
<dbReference type="EMBL" id="LR743603">
    <property type="protein sequence ID" value="CAA2633280.1"/>
    <property type="molecule type" value="Genomic_DNA"/>
</dbReference>
<proteinExistence type="predicted"/>
<evidence type="ECO:0000313" key="3">
    <source>
        <dbReference type="Proteomes" id="UP000663760"/>
    </source>
</evidence>
<evidence type="ECO:0000313" key="1">
    <source>
        <dbReference type="EMBL" id="CAA2633280.1"/>
    </source>
</evidence>